<sequence length="137" mass="15229">MSAEESAVTAQTVRRANGKARAAAPAEVHSEIHAEPRNLRDPALYLNRELAQLEFNFRVLAQAQDASVPLLERMRFLCISNSNLDEFFEVQVAVLRHHVAFGDAKAGPDGTSPAELLARIRARVLDLVSAQYTFWND</sequence>
<dbReference type="PANTHER" id="PTHR30218:SF0">
    <property type="entry name" value="POLYPHOSPHATE KINASE"/>
    <property type="match status" value="1"/>
</dbReference>
<dbReference type="PANTHER" id="PTHR30218">
    <property type="entry name" value="POLYPHOSPHATE KINASE"/>
    <property type="match status" value="1"/>
</dbReference>
<name>X1FH92_9ZZZZ</name>
<dbReference type="Pfam" id="PF13089">
    <property type="entry name" value="PP_kinase_N"/>
    <property type="match status" value="1"/>
</dbReference>
<gene>
    <name evidence="3" type="ORF">S03H2_25283</name>
</gene>
<protein>
    <recommendedName>
        <fullName evidence="2">Polyphosphate kinase N-terminal domain-containing protein</fullName>
    </recommendedName>
</protein>
<dbReference type="InterPro" id="IPR003414">
    <property type="entry name" value="PP_kinase"/>
</dbReference>
<evidence type="ECO:0000256" key="1">
    <source>
        <dbReference type="SAM" id="MobiDB-lite"/>
    </source>
</evidence>
<dbReference type="GO" id="GO:0006799">
    <property type="term" value="P:polyphosphate biosynthetic process"/>
    <property type="evidence" value="ECO:0007669"/>
    <property type="project" value="InterPro"/>
</dbReference>
<feature type="non-terminal residue" evidence="3">
    <location>
        <position position="137"/>
    </location>
</feature>
<feature type="region of interest" description="Disordered" evidence="1">
    <location>
        <begin position="1"/>
        <end position="29"/>
    </location>
</feature>
<dbReference type="SUPFAM" id="SSF140356">
    <property type="entry name" value="PPK N-terminal domain-like"/>
    <property type="match status" value="1"/>
</dbReference>
<accession>X1FH92</accession>
<dbReference type="Gene3D" id="1.20.58.310">
    <property type="entry name" value="Polyphosphate kinase N-terminal domain"/>
    <property type="match status" value="1"/>
</dbReference>
<dbReference type="AlphaFoldDB" id="X1FH92"/>
<feature type="domain" description="Polyphosphate kinase N-terminal" evidence="2">
    <location>
        <begin position="45"/>
        <end position="136"/>
    </location>
</feature>
<evidence type="ECO:0000313" key="3">
    <source>
        <dbReference type="EMBL" id="GAH31895.1"/>
    </source>
</evidence>
<organism evidence="3">
    <name type="scientific">marine sediment metagenome</name>
    <dbReference type="NCBI Taxonomy" id="412755"/>
    <lineage>
        <taxon>unclassified sequences</taxon>
        <taxon>metagenomes</taxon>
        <taxon>ecological metagenomes</taxon>
    </lineage>
</organism>
<evidence type="ECO:0000259" key="2">
    <source>
        <dbReference type="Pfam" id="PF13089"/>
    </source>
</evidence>
<reference evidence="3" key="1">
    <citation type="journal article" date="2014" name="Front. Microbiol.">
        <title>High frequency of phylogenetically diverse reductive dehalogenase-homologous genes in deep subseafloor sedimentary metagenomes.</title>
        <authorList>
            <person name="Kawai M."/>
            <person name="Futagami T."/>
            <person name="Toyoda A."/>
            <person name="Takaki Y."/>
            <person name="Nishi S."/>
            <person name="Hori S."/>
            <person name="Arai W."/>
            <person name="Tsubouchi T."/>
            <person name="Morono Y."/>
            <person name="Uchiyama I."/>
            <person name="Ito T."/>
            <person name="Fujiyama A."/>
            <person name="Inagaki F."/>
            <person name="Takami H."/>
        </authorList>
    </citation>
    <scope>NUCLEOTIDE SEQUENCE</scope>
    <source>
        <strain evidence="3">Expedition CK06-06</strain>
    </source>
</reference>
<comment type="caution">
    <text evidence="3">The sequence shown here is derived from an EMBL/GenBank/DDBJ whole genome shotgun (WGS) entry which is preliminary data.</text>
</comment>
<proteinExistence type="predicted"/>
<dbReference type="GO" id="GO:0008976">
    <property type="term" value="F:polyphosphate kinase activity"/>
    <property type="evidence" value="ECO:0007669"/>
    <property type="project" value="InterPro"/>
</dbReference>
<dbReference type="GO" id="GO:0009358">
    <property type="term" value="C:polyphosphate kinase complex"/>
    <property type="evidence" value="ECO:0007669"/>
    <property type="project" value="InterPro"/>
</dbReference>
<dbReference type="InterPro" id="IPR025198">
    <property type="entry name" value="PPK_N_dom"/>
</dbReference>
<dbReference type="InterPro" id="IPR036832">
    <property type="entry name" value="PPK_N_dom_sf"/>
</dbReference>
<dbReference type="EMBL" id="BARU01014268">
    <property type="protein sequence ID" value="GAH31895.1"/>
    <property type="molecule type" value="Genomic_DNA"/>
</dbReference>